<protein>
    <submittedName>
        <fullName evidence="2">Uncharacterized protein</fullName>
    </submittedName>
</protein>
<evidence type="ECO:0000313" key="2">
    <source>
        <dbReference type="EMBL" id="KAF2562866.1"/>
    </source>
</evidence>
<accession>A0A8S9I173</accession>
<organism evidence="2">
    <name type="scientific">Brassica cretica</name>
    <name type="common">Mustard</name>
    <dbReference type="NCBI Taxonomy" id="69181"/>
    <lineage>
        <taxon>Eukaryota</taxon>
        <taxon>Viridiplantae</taxon>
        <taxon>Streptophyta</taxon>
        <taxon>Embryophyta</taxon>
        <taxon>Tracheophyta</taxon>
        <taxon>Spermatophyta</taxon>
        <taxon>Magnoliopsida</taxon>
        <taxon>eudicotyledons</taxon>
        <taxon>Gunneridae</taxon>
        <taxon>Pentapetalae</taxon>
        <taxon>rosids</taxon>
        <taxon>malvids</taxon>
        <taxon>Brassicales</taxon>
        <taxon>Brassicaceae</taxon>
        <taxon>Brassiceae</taxon>
        <taxon>Brassica</taxon>
    </lineage>
</organism>
<feature type="compositionally biased region" description="Acidic residues" evidence="1">
    <location>
        <begin position="105"/>
        <end position="136"/>
    </location>
</feature>
<feature type="compositionally biased region" description="Basic and acidic residues" evidence="1">
    <location>
        <begin position="149"/>
        <end position="163"/>
    </location>
</feature>
<gene>
    <name evidence="2" type="ORF">F2Q70_00017804</name>
</gene>
<dbReference type="EMBL" id="QGKY02001250">
    <property type="protein sequence ID" value="KAF2562866.1"/>
    <property type="molecule type" value="Genomic_DNA"/>
</dbReference>
<feature type="region of interest" description="Disordered" evidence="1">
    <location>
        <begin position="71"/>
        <end position="171"/>
    </location>
</feature>
<evidence type="ECO:0000256" key="1">
    <source>
        <dbReference type="SAM" id="MobiDB-lite"/>
    </source>
</evidence>
<dbReference type="AlphaFoldDB" id="A0A8S9I173"/>
<proteinExistence type="predicted"/>
<feature type="region of interest" description="Disordered" evidence="1">
    <location>
        <begin position="203"/>
        <end position="278"/>
    </location>
</feature>
<reference evidence="2" key="1">
    <citation type="submission" date="2019-12" db="EMBL/GenBank/DDBJ databases">
        <title>Genome sequencing and annotation of Brassica cretica.</title>
        <authorList>
            <person name="Studholme D.J."/>
            <person name="Sarris P.F."/>
        </authorList>
    </citation>
    <scope>NUCLEOTIDE SEQUENCE</scope>
    <source>
        <strain evidence="2">PFS-102/07</strain>
        <tissue evidence="2">Leaf</tissue>
    </source>
</reference>
<comment type="caution">
    <text evidence="2">The sequence shown here is derived from an EMBL/GenBank/DDBJ whole genome shotgun (WGS) entry which is preliminary data.</text>
</comment>
<sequence length="278" mass="30051">MAFYMEAPLTLEEGVSDYGKSLKDMETSINVWNNRLAAPSGINRQTALHDCSAGKGSNSCSFLHAYGSELGKSDLPEARPAAPVSRSGELEDDEANVGEEKSAASDEDNEVDEGEEKSAASDEDVEGEEKSDESGDDSAGQGDGGVGEVRQETANEEGGRPAEESIEQGEGMKMLKTMLRLIKRVDKKVGQLDEILLPLEAFVKDPYHPPPSLSSELLPQHRKPMADETCRSGSSTPPSPSSPHADESCCKGNVSVRGKERAPKRVKERKRKEKEICE</sequence>
<name>A0A8S9I173_BRACR</name>